<keyword evidence="1" id="KW-1133">Transmembrane helix</keyword>
<feature type="transmembrane region" description="Helical" evidence="1">
    <location>
        <begin position="6"/>
        <end position="25"/>
    </location>
</feature>
<organism evidence="2 3">
    <name type="scientific">Faecalibacterium prausnitzii</name>
    <dbReference type="NCBI Taxonomy" id="853"/>
    <lineage>
        <taxon>Bacteria</taxon>
        <taxon>Bacillati</taxon>
        <taxon>Bacillota</taxon>
        <taxon>Clostridia</taxon>
        <taxon>Eubacteriales</taxon>
        <taxon>Oscillospiraceae</taxon>
        <taxon>Faecalibacterium</taxon>
    </lineage>
</organism>
<dbReference type="EMBL" id="QVES01000070">
    <property type="protein sequence ID" value="RGB79601.1"/>
    <property type="molecule type" value="Genomic_DNA"/>
</dbReference>
<accession>A0A3E2TMP9</accession>
<name>A0A3E2TMP9_9FIRM</name>
<evidence type="ECO:0000313" key="2">
    <source>
        <dbReference type="EMBL" id="RGB79601.1"/>
    </source>
</evidence>
<evidence type="ECO:0000256" key="1">
    <source>
        <dbReference type="SAM" id="Phobius"/>
    </source>
</evidence>
<reference evidence="2 3" key="1">
    <citation type="submission" date="2018-08" db="EMBL/GenBank/DDBJ databases">
        <title>A genome reference for cultivated species of the human gut microbiota.</title>
        <authorList>
            <person name="Zou Y."/>
            <person name="Xue W."/>
            <person name="Luo G."/>
        </authorList>
    </citation>
    <scope>NUCLEOTIDE SEQUENCE [LARGE SCALE GENOMIC DNA]</scope>
    <source>
        <strain evidence="2 3">AF31-14AC</strain>
    </source>
</reference>
<protein>
    <submittedName>
        <fullName evidence="2">Uncharacterized protein</fullName>
    </submittedName>
</protein>
<keyword evidence="1" id="KW-0812">Transmembrane</keyword>
<proteinExistence type="predicted"/>
<evidence type="ECO:0000313" key="3">
    <source>
        <dbReference type="Proteomes" id="UP000260782"/>
    </source>
</evidence>
<dbReference type="AlphaFoldDB" id="A0A3E2TMP9"/>
<sequence>MLNFFIGFAFFEAGAFFGFFVAALMQAARSGEIGLDGKEDLYGRKHPVGAENRTGAVSATGRD</sequence>
<keyword evidence="1" id="KW-0472">Membrane</keyword>
<gene>
    <name evidence="2" type="ORF">DWZ25_16165</name>
</gene>
<dbReference type="Proteomes" id="UP000260782">
    <property type="component" value="Unassembled WGS sequence"/>
</dbReference>
<comment type="caution">
    <text evidence="2">The sequence shown here is derived from an EMBL/GenBank/DDBJ whole genome shotgun (WGS) entry which is preliminary data.</text>
</comment>